<evidence type="ECO:0000313" key="2">
    <source>
        <dbReference type="Proteomes" id="UP000184694"/>
    </source>
</evidence>
<gene>
    <name evidence="1" type="ORF">SAMN02745161_1170</name>
</gene>
<dbReference type="AlphaFoldDB" id="A0A1N6F8Q2"/>
<proteinExistence type="predicted"/>
<evidence type="ECO:0008006" key="3">
    <source>
        <dbReference type="Google" id="ProtNLM"/>
    </source>
</evidence>
<dbReference type="Proteomes" id="UP000184694">
    <property type="component" value="Unassembled WGS sequence"/>
</dbReference>
<name>A0A1N6F8Q2_9BACT</name>
<dbReference type="STRING" id="1121457.SAMN02745161_1170"/>
<protein>
    <recommendedName>
        <fullName evidence="3">DNA polymerase I</fullName>
    </recommendedName>
</protein>
<accession>A0A1N6F8Q2</accession>
<reference evidence="2" key="1">
    <citation type="submission" date="2016-11" db="EMBL/GenBank/DDBJ databases">
        <authorList>
            <person name="Varghese N."/>
            <person name="Submissions S."/>
        </authorList>
    </citation>
    <scope>NUCLEOTIDE SEQUENCE [LARGE SCALE GENOMIC DNA]</scope>
    <source>
        <strain evidence="2">DSM 17456</strain>
    </source>
</reference>
<evidence type="ECO:0000313" key="1">
    <source>
        <dbReference type="EMBL" id="SIN91663.1"/>
    </source>
</evidence>
<sequence>MISIALSNPSSYDLYIDIVEKIQGVSFDSIVFDPELHSHKNTSENACEGKKTASLGGVSLDPHIHSVPFDPNYRPRGDDLFALVYEFSPHMARLPKWSLKRHHEAMEILLANLYVNCKTLPDFYIAIDRTNGHYPTSAVNNASDACAELFKEATDTLRQFDLLEFVEHVFISKYSKHNRISRIRPSQKLLERFATVKDGGVEWHPEREVIYLKDADKELALYGKYKKDVEHDPPAVVGMRRRLQQYNALLRKTDITLPWSEEEMATLNKHRANLGRRVIDPRACEMYRIFNESFVGGGRFYAPWWAQLDSEDRAKIKINGDPVVELDFSAYHPSLLYLRELGTLPEGDVYALPLLGEMMPEVSSSELRKVIKKAFLVLLNADTRTQAKQALRDVGRTYEEFEVLRTVDLDMLFDSIAERHPAIWKYFGAGMGKRLQNWDSKVADRVMEIMMLKHGVPCLPVHDSFIVPEQHEETLFEAMKAAVKRCGWSECPKIDRK</sequence>
<dbReference type="EMBL" id="FSRG01000004">
    <property type="protein sequence ID" value="SIN91663.1"/>
    <property type="molecule type" value="Genomic_DNA"/>
</dbReference>
<keyword evidence="2" id="KW-1185">Reference proteome</keyword>
<organism evidence="1 2">
    <name type="scientific">Halodesulfovibrio marinisediminis DSM 17456</name>
    <dbReference type="NCBI Taxonomy" id="1121457"/>
    <lineage>
        <taxon>Bacteria</taxon>
        <taxon>Pseudomonadati</taxon>
        <taxon>Thermodesulfobacteriota</taxon>
        <taxon>Desulfovibrionia</taxon>
        <taxon>Desulfovibrionales</taxon>
        <taxon>Desulfovibrionaceae</taxon>
        <taxon>Halodesulfovibrio</taxon>
    </lineage>
</organism>